<feature type="domain" description="C-type lectin" evidence="9">
    <location>
        <begin position="581"/>
        <end position="684"/>
    </location>
</feature>
<accession>C3ZIA0</accession>
<keyword evidence="3" id="KW-0677">Repeat</keyword>
<dbReference type="Pfam" id="PF13855">
    <property type="entry name" value="LRR_8"/>
    <property type="match status" value="7"/>
</dbReference>
<dbReference type="PROSITE" id="PS50041">
    <property type="entry name" value="C_TYPE_LECTIN_2"/>
    <property type="match status" value="3"/>
</dbReference>
<dbReference type="SMART" id="SM00365">
    <property type="entry name" value="LRR_SD22"/>
    <property type="match status" value="12"/>
</dbReference>
<dbReference type="InterPro" id="IPR001304">
    <property type="entry name" value="C-type_lectin-like"/>
</dbReference>
<dbReference type="PANTHER" id="PTHR24373">
    <property type="entry name" value="SLIT RELATED LEUCINE-RICH REPEAT NEURONAL PROTEIN"/>
    <property type="match status" value="1"/>
</dbReference>
<feature type="domain" description="Sushi" evidence="10">
    <location>
        <begin position="508"/>
        <end position="566"/>
    </location>
</feature>
<comment type="caution">
    <text evidence="6">Lacks conserved residue(s) required for the propagation of feature annotation.</text>
</comment>
<dbReference type="InterPro" id="IPR032675">
    <property type="entry name" value="LRR_dom_sf"/>
</dbReference>
<organism>
    <name type="scientific">Branchiostoma floridae</name>
    <name type="common">Florida lancelet</name>
    <name type="synonym">Amphioxus</name>
    <dbReference type="NCBI Taxonomy" id="7739"/>
    <lineage>
        <taxon>Eukaryota</taxon>
        <taxon>Metazoa</taxon>
        <taxon>Chordata</taxon>
        <taxon>Cephalochordata</taxon>
        <taxon>Leptocardii</taxon>
        <taxon>Amphioxiformes</taxon>
        <taxon>Branchiostomatidae</taxon>
        <taxon>Branchiostoma</taxon>
    </lineage>
</organism>
<dbReference type="InterPro" id="IPR016187">
    <property type="entry name" value="CTDL_fold"/>
</dbReference>
<feature type="domain" description="Sushi" evidence="10">
    <location>
        <begin position="1147"/>
        <end position="1205"/>
    </location>
</feature>
<evidence type="ECO:0000256" key="7">
    <source>
        <dbReference type="SAM" id="MobiDB-lite"/>
    </source>
</evidence>
<dbReference type="InterPro" id="IPR018378">
    <property type="entry name" value="C-type_lectin_CS"/>
</dbReference>
<dbReference type="Pfam" id="PF00084">
    <property type="entry name" value="Sushi"/>
    <property type="match status" value="2"/>
</dbReference>
<evidence type="ECO:0000256" key="5">
    <source>
        <dbReference type="ARBA" id="ARBA00023180"/>
    </source>
</evidence>
<dbReference type="FunFam" id="3.80.10.10:FF:001164">
    <property type="entry name" value="GH01279p"/>
    <property type="match status" value="2"/>
</dbReference>
<feature type="region of interest" description="Disordered" evidence="7">
    <location>
        <begin position="1480"/>
        <end position="1504"/>
    </location>
</feature>
<dbReference type="FunFam" id="3.80.10.10:FF:000169">
    <property type="entry name" value="TLR4 interactor with leucine rich repeats"/>
    <property type="match status" value="1"/>
</dbReference>
<feature type="region of interest" description="Disordered" evidence="7">
    <location>
        <begin position="478"/>
        <end position="506"/>
    </location>
</feature>
<dbReference type="PROSITE" id="PS51450">
    <property type="entry name" value="LRR"/>
    <property type="match status" value="12"/>
</dbReference>
<dbReference type="PROSITE" id="PS50923">
    <property type="entry name" value="SUSHI"/>
    <property type="match status" value="2"/>
</dbReference>
<reference evidence="11" key="1">
    <citation type="journal article" date="2008" name="Nature">
        <title>The amphioxus genome and the evolution of the chordate karyotype.</title>
        <authorList>
            <consortium name="US DOE Joint Genome Institute (JGI-PGF)"/>
            <person name="Putnam N.H."/>
            <person name="Butts T."/>
            <person name="Ferrier D.E.K."/>
            <person name="Furlong R.F."/>
            <person name="Hellsten U."/>
            <person name="Kawashima T."/>
            <person name="Robinson-Rechavi M."/>
            <person name="Shoguchi E."/>
            <person name="Terry A."/>
            <person name="Yu J.-K."/>
            <person name="Benito-Gutierrez E.L."/>
            <person name="Dubchak I."/>
            <person name="Garcia-Fernandez J."/>
            <person name="Gibson-Brown J.J."/>
            <person name="Grigoriev I.V."/>
            <person name="Horton A.C."/>
            <person name="de Jong P.J."/>
            <person name="Jurka J."/>
            <person name="Kapitonov V.V."/>
            <person name="Kohara Y."/>
            <person name="Kuroki Y."/>
            <person name="Lindquist E."/>
            <person name="Lucas S."/>
            <person name="Osoegawa K."/>
            <person name="Pennacchio L.A."/>
            <person name="Salamov A.A."/>
            <person name="Satou Y."/>
            <person name="Sauka-Spengler T."/>
            <person name="Schmutz J."/>
            <person name="Shin-I T."/>
            <person name="Toyoda A."/>
            <person name="Bronner-Fraser M."/>
            <person name="Fujiyama A."/>
            <person name="Holland L.Z."/>
            <person name="Holland P.W.H."/>
            <person name="Satoh N."/>
            <person name="Rokhsar D.S."/>
        </authorList>
    </citation>
    <scope>NUCLEOTIDE SEQUENCE [LARGE SCALE GENOMIC DNA]</scope>
    <source>
        <strain evidence="11">S238N-H82</strain>
        <tissue evidence="11">Testes</tissue>
    </source>
</reference>
<gene>
    <name evidence="11" type="ORF">BRAFLDRAFT_80710</name>
</gene>
<feature type="disulfide bond" evidence="6">
    <location>
        <begin position="1176"/>
        <end position="1203"/>
    </location>
</feature>
<dbReference type="PROSITE" id="PS00615">
    <property type="entry name" value="C_TYPE_LECTIN_1"/>
    <property type="match status" value="1"/>
</dbReference>
<keyword evidence="2 8" id="KW-0732">Signal</keyword>
<dbReference type="InterPro" id="IPR003591">
    <property type="entry name" value="Leu-rich_rpt_typical-subtyp"/>
</dbReference>
<dbReference type="SMART" id="SM00034">
    <property type="entry name" value="CLECT"/>
    <property type="match status" value="3"/>
</dbReference>
<dbReference type="FunFam" id="3.80.10.10:FF:001360">
    <property type="entry name" value="Uncharacterized protein"/>
    <property type="match status" value="2"/>
</dbReference>
<feature type="disulfide bond" evidence="6">
    <location>
        <begin position="537"/>
        <end position="564"/>
    </location>
</feature>
<keyword evidence="5" id="KW-0325">Glycoprotein</keyword>
<dbReference type="FunFam" id="3.80.10.10:FF:000770">
    <property type="entry name" value="Uncharacterized protein"/>
    <property type="match status" value="1"/>
</dbReference>
<evidence type="ECO:0000256" key="3">
    <source>
        <dbReference type="ARBA" id="ARBA00022737"/>
    </source>
</evidence>
<feature type="domain" description="C-type lectin" evidence="9">
    <location>
        <begin position="1353"/>
        <end position="1470"/>
    </location>
</feature>
<evidence type="ECO:0000259" key="10">
    <source>
        <dbReference type="PROSITE" id="PS50923"/>
    </source>
</evidence>
<dbReference type="InterPro" id="IPR035976">
    <property type="entry name" value="Sushi/SCR/CCP_sf"/>
</dbReference>
<dbReference type="SUPFAM" id="SSF56436">
    <property type="entry name" value="C-type lectin-like"/>
    <property type="match status" value="3"/>
</dbReference>
<keyword evidence="6" id="KW-0768">Sushi</keyword>
<dbReference type="EMBL" id="GG666627">
    <property type="protein sequence ID" value="EEN47625.1"/>
    <property type="molecule type" value="Genomic_DNA"/>
</dbReference>
<dbReference type="Gene3D" id="3.10.100.10">
    <property type="entry name" value="Mannose-Binding Protein A, subunit A"/>
    <property type="match status" value="3"/>
</dbReference>
<feature type="chain" id="PRO_5002936831" evidence="8">
    <location>
        <begin position="25"/>
        <end position="1504"/>
    </location>
</feature>
<evidence type="ECO:0000256" key="2">
    <source>
        <dbReference type="ARBA" id="ARBA00022729"/>
    </source>
</evidence>
<feature type="domain" description="C-type lectin" evidence="9">
    <location>
        <begin position="1220"/>
        <end position="1333"/>
    </location>
</feature>
<name>C3ZIA0_BRAFL</name>
<keyword evidence="4 6" id="KW-1015">Disulfide bond</keyword>
<dbReference type="CDD" id="cd00037">
    <property type="entry name" value="CLECT"/>
    <property type="match status" value="2"/>
</dbReference>
<dbReference type="InParanoid" id="C3ZIA0"/>
<dbReference type="SMART" id="SM00032">
    <property type="entry name" value="CCP"/>
    <property type="match status" value="2"/>
</dbReference>
<dbReference type="InterPro" id="IPR050328">
    <property type="entry name" value="Dev_Immune_Receptor"/>
</dbReference>
<evidence type="ECO:0000256" key="4">
    <source>
        <dbReference type="ARBA" id="ARBA00023157"/>
    </source>
</evidence>
<evidence type="ECO:0000256" key="1">
    <source>
        <dbReference type="ARBA" id="ARBA00022614"/>
    </source>
</evidence>
<dbReference type="InterPro" id="IPR001611">
    <property type="entry name" value="Leu-rich_rpt"/>
</dbReference>
<keyword evidence="1" id="KW-0433">Leucine-rich repeat</keyword>
<proteinExistence type="predicted"/>
<evidence type="ECO:0000256" key="6">
    <source>
        <dbReference type="PROSITE-ProRule" id="PRU00302"/>
    </source>
</evidence>
<dbReference type="CDD" id="cd00033">
    <property type="entry name" value="CCP"/>
    <property type="match status" value="2"/>
</dbReference>
<dbReference type="SMART" id="SM00082">
    <property type="entry name" value="LRRCT"/>
    <property type="match status" value="2"/>
</dbReference>
<dbReference type="InterPro" id="IPR000436">
    <property type="entry name" value="Sushi_SCR_CCP_dom"/>
</dbReference>
<dbReference type="eggNOG" id="KOG0619">
    <property type="taxonomic scope" value="Eukaryota"/>
</dbReference>
<dbReference type="SUPFAM" id="SSF52058">
    <property type="entry name" value="L domain-like"/>
    <property type="match status" value="4"/>
</dbReference>
<dbReference type="Pfam" id="PF00059">
    <property type="entry name" value="Lectin_C"/>
    <property type="match status" value="3"/>
</dbReference>
<dbReference type="SMART" id="SM00364">
    <property type="entry name" value="LRR_BAC"/>
    <property type="match status" value="22"/>
</dbReference>
<dbReference type="Gene3D" id="3.80.10.10">
    <property type="entry name" value="Ribonuclease Inhibitor"/>
    <property type="match status" value="6"/>
</dbReference>
<feature type="signal peptide" evidence="8">
    <location>
        <begin position="1"/>
        <end position="24"/>
    </location>
</feature>
<sequence>MSIRAKRLLVLLLIILKEAGPTAACSSSCSSDCDCSSRGLTSVPQDLPTTITRLVLHLNAITALSRSDFSRYRNLGRLDASSNQISIINNGTFHDLTSLTYLYLSNNQLTNLTADMFEGLRNLQVLWLHHNQLKSLPADIFEGLGSLRNLFLSHNQLSSLPDGIFEGLGSLGDLRLDQNQLSNLSASIFEGLGRLGGVFLSDNQLSSLPATIFKGLDSLQDLRLDRNQLRNLPPGIFEGLGSLRVLILNQNRLSNIPADMFEGLGNLQELYLATNQLSSLPANLFQGLGSLQRLWLQQNQLTALPAGIFEGFSNLQYLYLHENQFSILPTDTFLGLDSLLLLYLGRNQLSSLQPDMFEGLDNLQQLYLYQNQLTVLPAGIFEGLNSLHYLWLDQNQLPSLPAGIFEGLGSLQYLYLSNNPWQCDCRMAPFKRMMMNGSYPLANIRCAGPAHLAGKDLRQDVSLADMICERTTVGYTSRSTSTPVAETEALPTTQPQMTKTNGGTTPAAQCPPLEPPANGDLSPSGPGFPQDKVTFVCSEGYILVGHASLICQADGTWTSSPPTCNRCADQYNFPADKFDIFDNRCYWFSPKSNKLKYRKAGQFCNHHGGRLVTIKSTEEQMFINRYISTFTFSSEWYRNFWIGLDDRSEERTLRWSDGTTLVSGDYSNWKFPPKGHKKRDCVAIHRHNNMAKAKRLLVLLLIILKDADPTTACDSNCSSRCYCFNQGLTSVPQDLPATITSLHLSRNAIATLSRSDFSKYTRLNSLYLGSNQITMINNGTFQDLTSLTNLYLSSNQLSNLTSGTFDGLGKLWSLHLEGNQLTTLPAGIFEGLGKLFTLKLNSNQLTNLTGGMFEGLGGLQQLYLSYNRFSGLPAEMFVELKDLRTLYLGHNALSTDIFQQLSKDTDNLGRLSLQGTQLTNLTADMFEGLSSLYWLDLSQNLLTSLPADTFESLGGLYYLQLSRNQLSSLPVDIFLALSRLESLDLSFNQFTSLQAGIFAGFGSSLVELYLSGNQLVSLPADLFEGLERLWYLDLDQNELSSLPGSIFQGLASLEALWLASNQLTSLPGDIFRGLGNMWYLTLYWNPWQCDCRMAPFKQRMTRGPYRLADIECAGPAHLAGKDLREDVSLADLICEETTAPPQITPAVQCPPLEPPANGDLSPSGPSFPQDKVTFVCSEGYIMAGHASLTCQADGTWTGSPPTCTRCADQYNFPADKFDIFDNRCYWFSPKGNKLKYRKAGQFCEEHGGKLVTIKSAEEQQFINRYINTYTFSSEWYRNFWIGLDDRAEERTLKWSDGTTLGSEDYSNWKSPPKGHKKRDCVAIHRHKWVLVNCKWKKLLFICEMSCPVGYQQHGGNCYKAYNDEKTFDEAAATCQGDGGSLAMPRDQATHEFLINLKNQVDRDAWFYLGLDDLDQEGDWRYIDGTPLGTFQPWAPREPNNSFDNENCGMMFEYNTWNDVRCFKELKFICQTSLQAPPTRKTSHVQICRSPPVKKTSPSSDDTKL</sequence>
<dbReference type="Pfam" id="PF01463">
    <property type="entry name" value="LRRCT"/>
    <property type="match status" value="2"/>
</dbReference>
<feature type="compositionally biased region" description="Polar residues" evidence="7">
    <location>
        <begin position="1495"/>
        <end position="1504"/>
    </location>
</feature>
<protein>
    <submittedName>
        <fullName evidence="11">Uncharacterized protein</fullName>
    </submittedName>
</protein>
<evidence type="ECO:0000313" key="11">
    <source>
        <dbReference type="EMBL" id="EEN47625.1"/>
    </source>
</evidence>
<dbReference type="SMART" id="SM00369">
    <property type="entry name" value="LRR_TYP"/>
    <property type="match status" value="28"/>
</dbReference>
<evidence type="ECO:0000256" key="8">
    <source>
        <dbReference type="SAM" id="SignalP"/>
    </source>
</evidence>
<dbReference type="InterPro" id="IPR016186">
    <property type="entry name" value="C-type_lectin-like/link_sf"/>
</dbReference>
<dbReference type="eggNOG" id="KOG4297">
    <property type="taxonomic scope" value="Eukaryota"/>
</dbReference>
<dbReference type="PANTHER" id="PTHR24373:SF383">
    <property type="entry name" value="LEUCINE-RICH REPEAT-CONTAINING PROTEIN 15-LIKE"/>
    <property type="match status" value="1"/>
</dbReference>
<evidence type="ECO:0000259" key="9">
    <source>
        <dbReference type="PROSITE" id="PS50041"/>
    </source>
</evidence>
<dbReference type="InterPro" id="IPR000483">
    <property type="entry name" value="Cys-rich_flank_reg_C"/>
</dbReference>
<dbReference type="Gene3D" id="2.10.70.10">
    <property type="entry name" value="Complement Module, domain 1"/>
    <property type="match status" value="2"/>
</dbReference>
<dbReference type="SUPFAM" id="SSF57535">
    <property type="entry name" value="Complement control module/SCR domain"/>
    <property type="match status" value="2"/>
</dbReference>